<dbReference type="Pfam" id="PF01494">
    <property type="entry name" value="FAD_binding_3"/>
    <property type="match status" value="1"/>
</dbReference>
<sequence>MNVMVVGAGPTGLTAAVELARRGVDVRIVDKRTEGSGFSRAVGILPKSLELLEASGASARLLDEGVRIDSAHIFQGKQEMLTVHLRPHGEDRDFILALAQDRTESILRDCLLKNGVAVEWARELTDVRQVSDCVEAVFADGATETCDYLVGADGIHSRVREAVGVDYRGIDLPETWSIADVDANGWPYDRSFVAFRLGHGKMAVVVPLEATRYRVVSNTENALAALPIKMNVTKIHREGVFKISVRQVDRYNVGAVYLAGDAAHCHSPVGGRGMNLGIDDAAEFARRFVDGSLDGYSASRHARGRHVIKASEGVRKFVMSQSGVSAILFRVLTAAAGRLPALQRGFRNAVLYD</sequence>
<keyword evidence="3" id="KW-0274">FAD</keyword>
<keyword evidence="5" id="KW-0560">Oxidoreductase</keyword>
<dbReference type="InterPro" id="IPR002938">
    <property type="entry name" value="FAD-bd"/>
</dbReference>
<evidence type="ECO:0000256" key="1">
    <source>
        <dbReference type="ARBA" id="ARBA00001974"/>
    </source>
</evidence>
<dbReference type="PANTHER" id="PTHR43004">
    <property type="entry name" value="TRK SYSTEM POTASSIUM UPTAKE PROTEIN"/>
    <property type="match status" value="1"/>
</dbReference>
<comment type="caution">
    <text evidence="5">The sequence shown here is derived from an EMBL/GenBank/DDBJ whole genome shotgun (WGS) entry which is preliminary data.</text>
</comment>
<dbReference type="AlphaFoldDB" id="A0AAE3CYN3"/>
<accession>A0AAE3CYN3</accession>
<dbReference type="Proteomes" id="UP001196509">
    <property type="component" value="Unassembled WGS sequence"/>
</dbReference>
<keyword evidence="5" id="KW-0503">Monooxygenase</keyword>
<dbReference type="InterPro" id="IPR036188">
    <property type="entry name" value="FAD/NAD-bd_sf"/>
</dbReference>
<dbReference type="PRINTS" id="PR00420">
    <property type="entry name" value="RNGMNOXGNASE"/>
</dbReference>
<evidence type="ECO:0000259" key="4">
    <source>
        <dbReference type="Pfam" id="PF01494"/>
    </source>
</evidence>
<dbReference type="GO" id="GO:0016709">
    <property type="term" value="F:oxidoreductase activity, acting on paired donors, with incorporation or reduction of molecular oxygen, NAD(P)H as one donor, and incorporation of one atom of oxygen"/>
    <property type="evidence" value="ECO:0007669"/>
    <property type="project" value="UniProtKB-ARBA"/>
</dbReference>
<proteinExistence type="predicted"/>
<keyword evidence="6" id="KW-1185">Reference proteome</keyword>
<dbReference type="GO" id="GO:0071949">
    <property type="term" value="F:FAD binding"/>
    <property type="evidence" value="ECO:0007669"/>
    <property type="project" value="InterPro"/>
</dbReference>
<dbReference type="RefSeq" id="WP_220227181.1">
    <property type="nucleotide sequence ID" value="NZ_JAICBX010000001.1"/>
</dbReference>
<dbReference type="Gene3D" id="3.30.70.2450">
    <property type="match status" value="1"/>
</dbReference>
<protein>
    <submittedName>
        <fullName evidence="5">FAD-dependent monooxygenase</fullName>
    </submittedName>
</protein>
<feature type="domain" description="FAD-binding" evidence="4">
    <location>
        <begin position="2"/>
        <end position="309"/>
    </location>
</feature>
<keyword evidence="2" id="KW-0285">Flavoprotein</keyword>
<reference evidence="5" key="1">
    <citation type="submission" date="2021-08" db="EMBL/GenBank/DDBJ databases">
        <title>Hoeflea bacterium WL0058 sp. nov., isolated from the sediment.</title>
        <authorList>
            <person name="Wang L."/>
            <person name="Zhang D."/>
        </authorList>
    </citation>
    <scope>NUCLEOTIDE SEQUENCE</scope>
    <source>
        <strain evidence="5">WL0058</strain>
    </source>
</reference>
<gene>
    <name evidence="5" type="ORF">K1W69_04795</name>
</gene>
<name>A0AAE3CYN3_9HYPH</name>
<evidence type="ECO:0000313" key="6">
    <source>
        <dbReference type="Proteomes" id="UP001196509"/>
    </source>
</evidence>
<evidence type="ECO:0000256" key="2">
    <source>
        <dbReference type="ARBA" id="ARBA00022630"/>
    </source>
</evidence>
<dbReference type="EMBL" id="JAICBX010000001">
    <property type="protein sequence ID" value="MBW8636500.1"/>
    <property type="molecule type" value="Genomic_DNA"/>
</dbReference>
<dbReference type="Gene3D" id="3.50.50.60">
    <property type="entry name" value="FAD/NAD(P)-binding domain"/>
    <property type="match status" value="1"/>
</dbReference>
<evidence type="ECO:0000313" key="5">
    <source>
        <dbReference type="EMBL" id="MBW8636500.1"/>
    </source>
</evidence>
<comment type="cofactor">
    <cofactor evidence="1">
        <name>FAD</name>
        <dbReference type="ChEBI" id="CHEBI:57692"/>
    </cofactor>
</comment>
<evidence type="ECO:0000256" key="3">
    <source>
        <dbReference type="ARBA" id="ARBA00022827"/>
    </source>
</evidence>
<dbReference type="PANTHER" id="PTHR43004:SF19">
    <property type="entry name" value="BINDING MONOOXYGENASE, PUTATIVE (JCVI)-RELATED"/>
    <property type="match status" value="1"/>
</dbReference>
<dbReference type="SUPFAM" id="SSF51905">
    <property type="entry name" value="FAD/NAD(P)-binding domain"/>
    <property type="match status" value="1"/>
</dbReference>
<organism evidence="5 6">
    <name type="scientific">Flavimaribacter sediminis</name>
    <dbReference type="NCBI Taxonomy" id="2865987"/>
    <lineage>
        <taxon>Bacteria</taxon>
        <taxon>Pseudomonadati</taxon>
        <taxon>Pseudomonadota</taxon>
        <taxon>Alphaproteobacteria</taxon>
        <taxon>Hyphomicrobiales</taxon>
        <taxon>Rhizobiaceae</taxon>
        <taxon>Flavimaribacter</taxon>
    </lineage>
</organism>
<dbReference type="InterPro" id="IPR050641">
    <property type="entry name" value="RIFMO-like"/>
</dbReference>